<feature type="transmembrane region" description="Helical" evidence="7">
    <location>
        <begin position="241"/>
        <end position="260"/>
    </location>
</feature>
<keyword evidence="5 7" id="KW-1133">Transmembrane helix</keyword>
<evidence type="ECO:0000256" key="7">
    <source>
        <dbReference type="RuleBase" id="RU363032"/>
    </source>
</evidence>
<comment type="subcellular location">
    <subcellularLocation>
        <location evidence="1 7">Cell membrane</location>
        <topology evidence="1 7">Multi-pass membrane protein</topology>
    </subcellularLocation>
</comment>
<dbReference type="EMBL" id="QLUW01000001">
    <property type="protein sequence ID" value="RAP78734.1"/>
    <property type="molecule type" value="Genomic_DNA"/>
</dbReference>
<dbReference type="Pfam" id="PF00528">
    <property type="entry name" value="BPD_transp_1"/>
    <property type="match status" value="1"/>
</dbReference>
<dbReference type="Proteomes" id="UP000249260">
    <property type="component" value="Unassembled WGS sequence"/>
</dbReference>
<dbReference type="AlphaFoldDB" id="A0A328UEB0"/>
<feature type="transmembrane region" description="Helical" evidence="7">
    <location>
        <begin position="128"/>
        <end position="154"/>
    </location>
</feature>
<feature type="transmembrane region" description="Helical" evidence="7">
    <location>
        <begin position="175"/>
        <end position="200"/>
    </location>
</feature>
<evidence type="ECO:0000313" key="10">
    <source>
        <dbReference type="Proteomes" id="UP000249260"/>
    </source>
</evidence>
<feature type="transmembrane region" description="Helical" evidence="7">
    <location>
        <begin position="81"/>
        <end position="101"/>
    </location>
</feature>
<evidence type="ECO:0000256" key="1">
    <source>
        <dbReference type="ARBA" id="ARBA00004651"/>
    </source>
</evidence>
<organism evidence="9 10">
    <name type="scientific">Paenibacillus montanisoli</name>
    <dbReference type="NCBI Taxonomy" id="2081970"/>
    <lineage>
        <taxon>Bacteria</taxon>
        <taxon>Bacillati</taxon>
        <taxon>Bacillota</taxon>
        <taxon>Bacilli</taxon>
        <taxon>Bacillales</taxon>
        <taxon>Paenibacillaceae</taxon>
        <taxon>Paenibacillus</taxon>
    </lineage>
</organism>
<proteinExistence type="inferred from homology"/>
<feature type="transmembrane region" description="Helical" evidence="7">
    <location>
        <begin position="45"/>
        <end position="69"/>
    </location>
</feature>
<dbReference type="InterPro" id="IPR051393">
    <property type="entry name" value="ABC_transporter_permease"/>
</dbReference>
<evidence type="ECO:0000313" key="9">
    <source>
        <dbReference type="EMBL" id="RAP78734.1"/>
    </source>
</evidence>
<dbReference type="GO" id="GO:0005886">
    <property type="term" value="C:plasma membrane"/>
    <property type="evidence" value="ECO:0007669"/>
    <property type="project" value="UniProtKB-SubCell"/>
</dbReference>
<keyword evidence="3" id="KW-1003">Cell membrane</keyword>
<dbReference type="SUPFAM" id="SSF161098">
    <property type="entry name" value="MetI-like"/>
    <property type="match status" value="1"/>
</dbReference>
<name>A0A328UEB0_9BACL</name>
<sequence>MFGHLIAFKNFRPTEGLWGSEWVGFKHFYFFFLNDYWITVTWNTLYLNFLNIFFGTIFAIITAVFLNEIRFVLFKKISQSFIFLPFFLSWVVVAYMVFALLSTRDGLINNVLTQLGTDGVSWYASPQYWPAIITTIQVWKGVGAGAIIYLAAMSGISGEYYESARIDGANRLKQIWFITLPLLRPTVIMLTLLAVGGIFYGDFGLIYSIVGENALLFPTTDVIDTYVYRGLRSNFSSSAAIVLWQSCMGLICICTVNWMTRKLDKDSSLW</sequence>
<dbReference type="PROSITE" id="PS50928">
    <property type="entry name" value="ABC_TM1"/>
    <property type="match status" value="1"/>
</dbReference>
<comment type="similarity">
    <text evidence="7">Belongs to the binding-protein-dependent transport system permease family.</text>
</comment>
<gene>
    <name evidence="9" type="ORF">DL346_08955</name>
</gene>
<protein>
    <submittedName>
        <fullName evidence="9">Sugar ABC transporter permease</fullName>
    </submittedName>
</protein>
<evidence type="ECO:0000256" key="2">
    <source>
        <dbReference type="ARBA" id="ARBA00022448"/>
    </source>
</evidence>
<keyword evidence="6 7" id="KW-0472">Membrane</keyword>
<dbReference type="PANTHER" id="PTHR30193:SF44">
    <property type="entry name" value="LACTOSE TRANSPORT SYSTEM PERMEASE PROTEIN LACF"/>
    <property type="match status" value="1"/>
</dbReference>
<evidence type="ECO:0000256" key="6">
    <source>
        <dbReference type="ARBA" id="ARBA00023136"/>
    </source>
</evidence>
<keyword evidence="4 7" id="KW-0812">Transmembrane</keyword>
<evidence type="ECO:0000256" key="4">
    <source>
        <dbReference type="ARBA" id="ARBA00022692"/>
    </source>
</evidence>
<keyword evidence="10" id="KW-1185">Reference proteome</keyword>
<dbReference type="InterPro" id="IPR000515">
    <property type="entry name" value="MetI-like"/>
</dbReference>
<keyword evidence="2 7" id="KW-0813">Transport</keyword>
<dbReference type="CDD" id="cd06261">
    <property type="entry name" value="TM_PBP2"/>
    <property type="match status" value="1"/>
</dbReference>
<evidence type="ECO:0000259" key="8">
    <source>
        <dbReference type="PROSITE" id="PS50928"/>
    </source>
</evidence>
<dbReference type="OrthoDB" id="9785836at2"/>
<dbReference type="GO" id="GO:0055085">
    <property type="term" value="P:transmembrane transport"/>
    <property type="evidence" value="ECO:0007669"/>
    <property type="project" value="InterPro"/>
</dbReference>
<dbReference type="Gene3D" id="1.10.3720.10">
    <property type="entry name" value="MetI-like"/>
    <property type="match status" value="1"/>
</dbReference>
<reference evidence="9 10" key="1">
    <citation type="submission" date="2018-06" db="EMBL/GenBank/DDBJ databases">
        <title>Paenibacillus montanisoli sp. nov., isolated from mountain area soil.</title>
        <authorList>
            <person name="Wu M."/>
        </authorList>
    </citation>
    <scope>NUCLEOTIDE SEQUENCE [LARGE SCALE GENOMIC DNA]</scope>
    <source>
        <strain evidence="9 10">RA17</strain>
    </source>
</reference>
<comment type="caution">
    <text evidence="9">The sequence shown here is derived from an EMBL/GenBank/DDBJ whole genome shotgun (WGS) entry which is preliminary data.</text>
</comment>
<dbReference type="InterPro" id="IPR035906">
    <property type="entry name" value="MetI-like_sf"/>
</dbReference>
<dbReference type="PANTHER" id="PTHR30193">
    <property type="entry name" value="ABC TRANSPORTER PERMEASE PROTEIN"/>
    <property type="match status" value="1"/>
</dbReference>
<feature type="domain" description="ABC transmembrane type-1" evidence="8">
    <location>
        <begin position="41"/>
        <end position="254"/>
    </location>
</feature>
<evidence type="ECO:0000256" key="3">
    <source>
        <dbReference type="ARBA" id="ARBA00022475"/>
    </source>
</evidence>
<evidence type="ECO:0000256" key="5">
    <source>
        <dbReference type="ARBA" id="ARBA00022989"/>
    </source>
</evidence>
<accession>A0A328UEB0</accession>